<gene>
    <name evidence="1" type="ORF">TSAR_014291</name>
</gene>
<dbReference type="Proteomes" id="UP000215335">
    <property type="component" value="Unassembled WGS sequence"/>
</dbReference>
<organism evidence="1 2">
    <name type="scientific">Trichomalopsis sarcophagae</name>
    <dbReference type="NCBI Taxonomy" id="543379"/>
    <lineage>
        <taxon>Eukaryota</taxon>
        <taxon>Metazoa</taxon>
        <taxon>Ecdysozoa</taxon>
        <taxon>Arthropoda</taxon>
        <taxon>Hexapoda</taxon>
        <taxon>Insecta</taxon>
        <taxon>Pterygota</taxon>
        <taxon>Neoptera</taxon>
        <taxon>Endopterygota</taxon>
        <taxon>Hymenoptera</taxon>
        <taxon>Apocrita</taxon>
        <taxon>Proctotrupomorpha</taxon>
        <taxon>Chalcidoidea</taxon>
        <taxon>Pteromalidae</taxon>
        <taxon>Pteromalinae</taxon>
        <taxon>Trichomalopsis</taxon>
    </lineage>
</organism>
<dbReference type="STRING" id="543379.A0A232EID0"/>
<sequence length="149" mass="16558">MEVVNDNQDIDISSIPIIDLSNVSSVEELSVTADSTLNTSIYQSSDAVIIIPSPNKCDDFVRSMTGTSDDPKMTETHKTEVDIVYSHSSPSNKPMLIENSTNYKFKAIKIRSSDTIPVDLKQEISSSDVWNKHLLWPSPPVSKDKTKKN</sequence>
<name>A0A232EID0_9HYME</name>
<comment type="caution">
    <text evidence="1">The sequence shown here is derived from an EMBL/GenBank/DDBJ whole genome shotgun (WGS) entry which is preliminary data.</text>
</comment>
<accession>A0A232EID0</accession>
<dbReference type="AlphaFoldDB" id="A0A232EID0"/>
<reference evidence="1 2" key="1">
    <citation type="journal article" date="2017" name="Curr. Biol.">
        <title>The Evolution of Venom by Co-option of Single-Copy Genes.</title>
        <authorList>
            <person name="Martinson E.O."/>
            <person name="Mrinalini"/>
            <person name="Kelkar Y.D."/>
            <person name="Chang C.H."/>
            <person name="Werren J.H."/>
        </authorList>
    </citation>
    <scope>NUCLEOTIDE SEQUENCE [LARGE SCALE GENOMIC DNA]</scope>
    <source>
        <strain evidence="1 2">Alberta</strain>
        <tissue evidence="1">Whole body</tissue>
    </source>
</reference>
<keyword evidence="2" id="KW-1185">Reference proteome</keyword>
<evidence type="ECO:0000313" key="1">
    <source>
        <dbReference type="EMBL" id="OXU18078.1"/>
    </source>
</evidence>
<protein>
    <submittedName>
        <fullName evidence="1">Uncharacterized protein</fullName>
    </submittedName>
</protein>
<evidence type="ECO:0000313" key="2">
    <source>
        <dbReference type="Proteomes" id="UP000215335"/>
    </source>
</evidence>
<dbReference type="EMBL" id="NNAY01004304">
    <property type="protein sequence ID" value="OXU18078.1"/>
    <property type="molecule type" value="Genomic_DNA"/>
</dbReference>
<proteinExistence type="predicted"/>